<evidence type="ECO:0000259" key="2">
    <source>
        <dbReference type="Pfam" id="PF08346"/>
    </source>
</evidence>
<gene>
    <name evidence="3" type="ORF">P4S50_10030</name>
</gene>
<reference evidence="3 4" key="1">
    <citation type="submission" date="2023-03" db="EMBL/GenBank/DDBJ databases">
        <title>Complete genome sequence of Tepidibacter sp. SWIR-1, isolated from a deep-sea hydrothermal vent.</title>
        <authorList>
            <person name="Li X."/>
        </authorList>
    </citation>
    <scope>NUCLEOTIDE SEQUENCE [LARGE SCALE GENOMIC DNA]</scope>
    <source>
        <strain evidence="3 4">SWIR-1</strain>
    </source>
</reference>
<accession>A0ABY8E773</accession>
<proteinExistence type="predicted"/>
<evidence type="ECO:0000313" key="3">
    <source>
        <dbReference type="EMBL" id="WFD08735.1"/>
    </source>
</evidence>
<dbReference type="EMBL" id="CP120733">
    <property type="protein sequence ID" value="WFD08735.1"/>
    <property type="molecule type" value="Genomic_DNA"/>
</dbReference>
<dbReference type="RefSeq" id="WP_277730644.1">
    <property type="nucleotide sequence ID" value="NZ_CP120733.1"/>
</dbReference>
<keyword evidence="1" id="KW-0175">Coiled coil</keyword>
<feature type="domain" description="AntA/AntB antirepressor" evidence="2">
    <location>
        <begin position="25"/>
        <end position="92"/>
    </location>
</feature>
<evidence type="ECO:0000256" key="1">
    <source>
        <dbReference type="SAM" id="Coils"/>
    </source>
</evidence>
<feature type="coiled-coil region" evidence="1">
    <location>
        <begin position="122"/>
        <end position="163"/>
    </location>
</feature>
<dbReference type="InterPro" id="IPR013557">
    <property type="entry name" value="AntA/B_antirep"/>
</dbReference>
<organism evidence="3 4">
    <name type="scientific">Tepidibacter hydrothermalis</name>
    <dbReference type="NCBI Taxonomy" id="3036126"/>
    <lineage>
        <taxon>Bacteria</taxon>
        <taxon>Bacillati</taxon>
        <taxon>Bacillota</taxon>
        <taxon>Clostridia</taxon>
        <taxon>Peptostreptococcales</taxon>
        <taxon>Peptostreptococcaceae</taxon>
        <taxon>Tepidibacter</taxon>
    </lineage>
</organism>
<protein>
    <submittedName>
        <fullName evidence="3">AntA/AntB antirepressor family protein</fullName>
    </submittedName>
</protein>
<name>A0ABY8E773_9FIRM</name>
<dbReference type="Proteomes" id="UP001222800">
    <property type="component" value="Chromosome"/>
</dbReference>
<dbReference type="Pfam" id="PF08346">
    <property type="entry name" value="AntA"/>
    <property type="match status" value="1"/>
</dbReference>
<sequence length="254" mass="29982">MNNLTLLENGLIPVMETTDNKEKVVSARELYKGLELAKGQFSRWIKTNLIKDDMFVENIDFVKVRLNVEGNDIEDYILKLDIAKHLVMLARTEKAHKIRNYFIEVEKRFNQPHKPQSQLEILQQTINQLVIQDKKQKELEQKLESTQNQITDIKDTIVNREEDWRKEVGRKLRKIGLKHGDYKTFVDESYRLLQERARCNLKQRLENLKSRMALNGSTRTAIDKSNYLDVIQLDTKLREIYINIVSQLYIKHAA</sequence>
<evidence type="ECO:0000313" key="4">
    <source>
        <dbReference type="Proteomes" id="UP001222800"/>
    </source>
</evidence>
<keyword evidence="4" id="KW-1185">Reference proteome</keyword>